<evidence type="ECO:0000259" key="4">
    <source>
        <dbReference type="SMART" id="SM00822"/>
    </source>
</evidence>
<proteinExistence type="inferred from homology"/>
<evidence type="ECO:0000256" key="2">
    <source>
        <dbReference type="ARBA" id="ARBA00023002"/>
    </source>
</evidence>
<evidence type="ECO:0000313" key="5">
    <source>
        <dbReference type="EMBL" id="KAF1962261.1"/>
    </source>
</evidence>
<keyword evidence="6" id="KW-1185">Reference proteome</keyword>
<reference evidence="5" key="1">
    <citation type="journal article" date="2020" name="Stud. Mycol.">
        <title>101 Dothideomycetes genomes: a test case for predicting lifestyles and emergence of pathogens.</title>
        <authorList>
            <person name="Haridas S."/>
            <person name="Albert R."/>
            <person name="Binder M."/>
            <person name="Bloem J."/>
            <person name="Labutti K."/>
            <person name="Salamov A."/>
            <person name="Andreopoulos B."/>
            <person name="Baker S."/>
            <person name="Barry K."/>
            <person name="Bills G."/>
            <person name="Bluhm B."/>
            <person name="Cannon C."/>
            <person name="Castanera R."/>
            <person name="Culley D."/>
            <person name="Daum C."/>
            <person name="Ezra D."/>
            <person name="Gonzalez J."/>
            <person name="Henrissat B."/>
            <person name="Kuo A."/>
            <person name="Liang C."/>
            <person name="Lipzen A."/>
            <person name="Lutzoni F."/>
            <person name="Magnuson J."/>
            <person name="Mondo S."/>
            <person name="Nolan M."/>
            <person name="Ohm R."/>
            <person name="Pangilinan J."/>
            <person name="Park H.-J."/>
            <person name="Ramirez L."/>
            <person name="Alfaro M."/>
            <person name="Sun H."/>
            <person name="Tritt A."/>
            <person name="Yoshinaga Y."/>
            <person name="Zwiers L.-H."/>
            <person name="Turgeon B."/>
            <person name="Goodwin S."/>
            <person name="Spatafora J."/>
            <person name="Crous P."/>
            <person name="Grigoriev I."/>
        </authorList>
    </citation>
    <scope>NUCLEOTIDE SEQUENCE</scope>
    <source>
        <strain evidence="5">CBS 675.92</strain>
    </source>
</reference>
<comment type="similarity">
    <text evidence="1">Belongs to the 3-beta-HSD family.</text>
</comment>
<accession>A0A6A5UBJ0</accession>
<evidence type="ECO:0000256" key="1">
    <source>
        <dbReference type="ARBA" id="ARBA00009219"/>
    </source>
</evidence>
<dbReference type="Proteomes" id="UP000800035">
    <property type="component" value="Unassembled WGS sequence"/>
</dbReference>
<sequence length="387" mass="42675">MPTQAPYSVLIVGGTGFVGRHLVSHFLANPTFTKVIVLSRSAATSASRLEGATYLSCDLTDYASIRACISDIKPTLIIHAASPSAVTGTKNQYKKVNLHGTQNLLKTAKQSEHVRSLIYTSSSTLAMGREHVDVDESCELANYDAKASPYARSKANAETMILHANYPKYTEDEEYEANWAGHIATASIRLPIVYGTGDTTTIPGCLNALAKGQTSTIIGDGENFWSYCSASNAATAHVFLATALLTPPSSALAPTERIAGQAFNINDGTPYPFWDFPRLCWKYAGHSPMQRSQMSHLAVWVAFALSGILEWVFWFGTFGCKRPYKLGRQQVEYMCFTHTYSIEKARQRLGFEPKGDFEEDVRRSVEWCLEEGGWRAKLRGVKGVKQE</sequence>
<dbReference type="InterPro" id="IPR057326">
    <property type="entry name" value="KR_dom"/>
</dbReference>
<dbReference type="SUPFAM" id="SSF51735">
    <property type="entry name" value="NAD(P)-binding Rossmann-fold domains"/>
    <property type="match status" value="1"/>
</dbReference>
<feature type="transmembrane region" description="Helical" evidence="3">
    <location>
        <begin position="297"/>
        <end position="320"/>
    </location>
</feature>
<dbReference type="InterPro" id="IPR002225">
    <property type="entry name" value="3Beta_OHSteriod_DH/Estase"/>
</dbReference>
<keyword evidence="3" id="KW-1133">Transmembrane helix</keyword>
<dbReference type="OrthoDB" id="10058185at2759"/>
<name>A0A6A5UBJ0_9PLEO</name>
<protein>
    <submittedName>
        <fullName evidence="5">C-3 sterol dehydrogenase/C-4 decarboxylase-like protein</fullName>
    </submittedName>
</protein>
<dbReference type="InterPro" id="IPR036291">
    <property type="entry name" value="NAD(P)-bd_dom_sf"/>
</dbReference>
<evidence type="ECO:0000313" key="6">
    <source>
        <dbReference type="Proteomes" id="UP000800035"/>
    </source>
</evidence>
<dbReference type="Gene3D" id="3.40.50.720">
    <property type="entry name" value="NAD(P)-binding Rossmann-like Domain"/>
    <property type="match status" value="1"/>
</dbReference>
<dbReference type="GO" id="GO:0006694">
    <property type="term" value="P:steroid biosynthetic process"/>
    <property type="evidence" value="ECO:0007669"/>
    <property type="project" value="InterPro"/>
</dbReference>
<evidence type="ECO:0000256" key="3">
    <source>
        <dbReference type="SAM" id="Phobius"/>
    </source>
</evidence>
<feature type="domain" description="Ketoreductase" evidence="4">
    <location>
        <begin position="7"/>
        <end position="261"/>
    </location>
</feature>
<dbReference type="PANTHER" id="PTHR43245:SF51">
    <property type="entry name" value="SHORT CHAIN DEHYDROGENASE_REDUCTASE FAMILY 42E, MEMBER 2"/>
    <property type="match status" value="1"/>
</dbReference>
<keyword evidence="3" id="KW-0812">Transmembrane</keyword>
<dbReference type="EMBL" id="ML976979">
    <property type="protein sequence ID" value="KAF1962261.1"/>
    <property type="molecule type" value="Genomic_DNA"/>
</dbReference>
<dbReference type="Pfam" id="PF01073">
    <property type="entry name" value="3Beta_HSD"/>
    <property type="match status" value="1"/>
</dbReference>
<dbReference type="PANTHER" id="PTHR43245">
    <property type="entry name" value="BIFUNCTIONAL POLYMYXIN RESISTANCE PROTEIN ARNA"/>
    <property type="match status" value="1"/>
</dbReference>
<keyword evidence="3" id="KW-0472">Membrane</keyword>
<organism evidence="5 6">
    <name type="scientific">Byssothecium circinans</name>
    <dbReference type="NCBI Taxonomy" id="147558"/>
    <lineage>
        <taxon>Eukaryota</taxon>
        <taxon>Fungi</taxon>
        <taxon>Dikarya</taxon>
        <taxon>Ascomycota</taxon>
        <taxon>Pezizomycotina</taxon>
        <taxon>Dothideomycetes</taxon>
        <taxon>Pleosporomycetidae</taxon>
        <taxon>Pleosporales</taxon>
        <taxon>Massarineae</taxon>
        <taxon>Massarinaceae</taxon>
        <taxon>Byssothecium</taxon>
    </lineage>
</organism>
<dbReference type="AlphaFoldDB" id="A0A6A5UBJ0"/>
<dbReference type="InterPro" id="IPR050177">
    <property type="entry name" value="Lipid_A_modif_metabolic_enz"/>
</dbReference>
<keyword evidence="2" id="KW-0560">Oxidoreductase</keyword>
<gene>
    <name evidence="5" type="ORF">CC80DRAFT_487763</name>
</gene>
<dbReference type="SMART" id="SM00822">
    <property type="entry name" value="PKS_KR"/>
    <property type="match status" value="1"/>
</dbReference>
<dbReference type="GO" id="GO:0016616">
    <property type="term" value="F:oxidoreductase activity, acting on the CH-OH group of donors, NAD or NADP as acceptor"/>
    <property type="evidence" value="ECO:0007669"/>
    <property type="project" value="InterPro"/>
</dbReference>